<dbReference type="InterPro" id="IPR002110">
    <property type="entry name" value="Ankyrin_rpt"/>
</dbReference>
<dbReference type="OrthoDB" id="341259at2759"/>
<reference evidence="2" key="2">
    <citation type="submission" date="2022-10" db="EMBL/GenBank/DDBJ databases">
        <authorList>
            <consortium name="ENA_rothamsted_submissions"/>
            <consortium name="culmorum"/>
            <person name="King R."/>
        </authorList>
    </citation>
    <scope>NUCLEOTIDE SEQUENCE</scope>
</reference>
<keyword evidence="1" id="KW-0040">ANK repeat</keyword>
<dbReference type="PROSITE" id="PS50088">
    <property type="entry name" value="ANK_REPEAT"/>
    <property type="match status" value="1"/>
</dbReference>
<proteinExistence type="predicted"/>
<feature type="repeat" description="ANK" evidence="1">
    <location>
        <begin position="73"/>
        <end position="105"/>
    </location>
</feature>
<dbReference type="EMBL" id="OU893338">
    <property type="protein sequence ID" value="CAG9795426.1"/>
    <property type="molecule type" value="Genomic_DNA"/>
</dbReference>
<dbReference type="InterPro" id="IPR036770">
    <property type="entry name" value="Ankyrin_rpt-contain_sf"/>
</dbReference>
<reference evidence="2" key="1">
    <citation type="submission" date="2021-12" db="EMBL/GenBank/DDBJ databases">
        <authorList>
            <person name="King R."/>
        </authorList>
    </citation>
    <scope>NUCLEOTIDE SEQUENCE</scope>
</reference>
<accession>A0A9N9RD84</accession>
<dbReference type="Pfam" id="PF00023">
    <property type="entry name" value="Ank"/>
    <property type="match status" value="1"/>
</dbReference>
<gene>
    <name evidence="2" type="ORF">DIATSA_LOCUS12692</name>
</gene>
<evidence type="ECO:0000256" key="1">
    <source>
        <dbReference type="PROSITE-ProRule" id="PRU00023"/>
    </source>
</evidence>
<name>A0A9N9RD84_9NEOP</name>
<dbReference type="SUPFAM" id="SSF48403">
    <property type="entry name" value="Ankyrin repeat"/>
    <property type="match status" value="1"/>
</dbReference>
<dbReference type="Gene3D" id="1.25.40.20">
    <property type="entry name" value="Ankyrin repeat-containing domain"/>
    <property type="match status" value="1"/>
</dbReference>
<sequence>MTTDICSEDVIVQMAPQVAMTSEGAGAGGGVARGGSGGALELGRRLLLAARAGDTALVLDLMAKGAPFTADWLGTSPLHLAAGHDHAATCGVLLRAGVSRDSRTKSTPPEPASVELRGRPDTRLRSHIEDHHIFILKVFKFEGLDDIGIQITTVDYITKKSFDALQQNYAAPD</sequence>
<dbReference type="AlphaFoldDB" id="A0A9N9RD84"/>
<organism evidence="2 3">
    <name type="scientific">Diatraea saccharalis</name>
    <name type="common">sugarcane borer</name>
    <dbReference type="NCBI Taxonomy" id="40085"/>
    <lineage>
        <taxon>Eukaryota</taxon>
        <taxon>Metazoa</taxon>
        <taxon>Ecdysozoa</taxon>
        <taxon>Arthropoda</taxon>
        <taxon>Hexapoda</taxon>
        <taxon>Insecta</taxon>
        <taxon>Pterygota</taxon>
        <taxon>Neoptera</taxon>
        <taxon>Endopterygota</taxon>
        <taxon>Lepidoptera</taxon>
        <taxon>Glossata</taxon>
        <taxon>Ditrysia</taxon>
        <taxon>Pyraloidea</taxon>
        <taxon>Crambidae</taxon>
        <taxon>Crambinae</taxon>
        <taxon>Diatraea</taxon>
    </lineage>
</organism>
<evidence type="ECO:0000313" key="2">
    <source>
        <dbReference type="EMBL" id="CAG9795426.1"/>
    </source>
</evidence>
<protein>
    <submittedName>
        <fullName evidence="2">Uncharacterized protein</fullName>
    </submittedName>
</protein>
<keyword evidence="3" id="KW-1185">Reference proteome</keyword>
<evidence type="ECO:0000313" key="3">
    <source>
        <dbReference type="Proteomes" id="UP001153714"/>
    </source>
</evidence>
<dbReference type="Proteomes" id="UP001153714">
    <property type="component" value="Chromosome 7"/>
</dbReference>